<comment type="caution">
    <text evidence="1">The sequence shown here is derived from an EMBL/GenBank/DDBJ whole genome shotgun (WGS) entry which is preliminary data.</text>
</comment>
<protein>
    <submittedName>
        <fullName evidence="1">Uncharacterized protein</fullName>
    </submittedName>
</protein>
<keyword evidence="2" id="KW-1185">Reference proteome</keyword>
<evidence type="ECO:0000313" key="2">
    <source>
        <dbReference type="Proteomes" id="UP000814033"/>
    </source>
</evidence>
<reference evidence="1" key="2">
    <citation type="journal article" date="2022" name="New Phytol.">
        <title>Evolutionary transition to the ectomycorrhizal habit in the genomes of a hyperdiverse lineage of mushroom-forming fungi.</title>
        <authorList>
            <person name="Looney B."/>
            <person name="Miyauchi S."/>
            <person name="Morin E."/>
            <person name="Drula E."/>
            <person name="Courty P.E."/>
            <person name="Kohler A."/>
            <person name="Kuo A."/>
            <person name="LaButti K."/>
            <person name="Pangilinan J."/>
            <person name="Lipzen A."/>
            <person name="Riley R."/>
            <person name="Andreopoulos W."/>
            <person name="He G."/>
            <person name="Johnson J."/>
            <person name="Nolan M."/>
            <person name="Tritt A."/>
            <person name="Barry K.W."/>
            <person name="Grigoriev I.V."/>
            <person name="Nagy L.G."/>
            <person name="Hibbett D."/>
            <person name="Henrissat B."/>
            <person name="Matheny P.B."/>
            <person name="Labbe J."/>
            <person name="Martin F.M."/>
        </authorList>
    </citation>
    <scope>NUCLEOTIDE SEQUENCE</scope>
    <source>
        <strain evidence="1">FP105234-sp</strain>
    </source>
</reference>
<accession>A0ACB8SDX9</accession>
<dbReference type="Proteomes" id="UP000814033">
    <property type="component" value="Unassembled WGS sequence"/>
</dbReference>
<dbReference type="EMBL" id="MU275838">
    <property type="protein sequence ID" value="KAI0054190.1"/>
    <property type="molecule type" value="Genomic_DNA"/>
</dbReference>
<gene>
    <name evidence="1" type="ORF">FA95DRAFT_1552005</name>
</gene>
<organism evidence="1 2">
    <name type="scientific">Auriscalpium vulgare</name>
    <dbReference type="NCBI Taxonomy" id="40419"/>
    <lineage>
        <taxon>Eukaryota</taxon>
        <taxon>Fungi</taxon>
        <taxon>Dikarya</taxon>
        <taxon>Basidiomycota</taxon>
        <taxon>Agaricomycotina</taxon>
        <taxon>Agaricomycetes</taxon>
        <taxon>Russulales</taxon>
        <taxon>Auriscalpiaceae</taxon>
        <taxon>Auriscalpium</taxon>
    </lineage>
</organism>
<name>A0ACB8SDX9_9AGAM</name>
<evidence type="ECO:0000313" key="1">
    <source>
        <dbReference type="EMBL" id="KAI0054190.1"/>
    </source>
</evidence>
<proteinExistence type="predicted"/>
<sequence>MPGPGAKKNKAKNKAKGVSASSPSAQARAGPSFTYPQNHLDNVYHAEGWGATVDALCIMLGIPDPNSRNGLKKIHKDFGAIHSKLDDVYAYARQLDRDNGFDAVVQDRLFGAVVALYGKMSADTILRDRIFKEADFLSKTLPLLDSPVLSHMVLQTLSAVTHHGGLYVRIEIAKKTSAILQLLDEQPNDVLAGRLGITIICHSLGAVVQQEECPDPLLLKAVDVPRIIRTILSYMRKGGQSQTLIDHGLGALAGATQHCSKDFAGIPSAINLLVACARSPDIRTRATGLGAILRLHISDGRPDDTNADVQKFISAASRQWPDHIVDHIMDYGMNRSDTFLMATAARDYQSLMMKAAQDHDLITLGLNLAQLIGRTEYSIAQGGFQVENPRTGKFEFADVGLPFKMWQDALPHCARAIRTRGRPDEADPADILDLKYYIMKSRMKEAHALARKSVERNPLIGFYHYVLSLGAEDADGLREAKKGLKCKVLTPYVRFGLLYRSAEHATELALRKLQDAMTTGQDLEEGFAFAMCALEDSKIFIDEAPPDARSMKSVIYIYTVMLLLVKGHELSPELHELDDAKAKLKLAEDIARFVGRPISETQMRLARATLVNRMSGAWKEWEDIVGKFVDHTEGDLSAAKAEDDLSSWLEDLGLEDRDAQGHRHDEDHFTHPRINLNQVLLYRCSWCGNPSAVLRKCRGCQKTRYCDADCQRQHWSKSHKKLCAKAA</sequence>
<reference evidence="1" key="1">
    <citation type="submission" date="2021-02" db="EMBL/GenBank/DDBJ databases">
        <authorList>
            <consortium name="DOE Joint Genome Institute"/>
            <person name="Ahrendt S."/>
            <person name="Looney B.P."/>
            <person name="Miyauchi S."/>
            <person name="Morin E."/>
            <person name="Drula E."/>
            <person name="Courty P.E."/>
            <person name="Chicoki N."/>
            <person name="Fauchery L."/>
            <person name="Kohler A."/>
            <person name="Kuo A."/>
            <person name="Labutti K."/>
            <person name="Pangilinan J."/>
            <person name="Lipzen A."/>
            <person name="Riley R."/>
            <person name="Andreopoulos W."/>
            <person name="He G."/>
            <person name="Johnson J."/>
            <person name="Barry K.W."/>
            <person name="Grigoriev I.V."/>
            <person name="Nagy L."/>
            <person name="Hibbett D."/>
            <person name="Henrissat B."/>
            <person name="Matheny P.B."/>
            <person name="Labbe J."/>
            <person name="Martin F."/>
        </authorList>
    </citation>
    <scope>NUCLEOTIDE SEQUENCE</scope>
    <source>
        <strain evidence="1">FP105234-sp</strain>
    </source>
</reference>